<dbReference type="Proteomes" id="UP000439903">
    <property type="component" value="Unassembled WGS sequence"/>
</dbReference>
<name>A0A8H3ZXZ4_GIGMA</name>
<dbReference type="InterPro" id="IPR036388">
    <property type="entry name" value="WH-like_DNA-bd_sf"/>
</dbReference>
<dbReference type="InterPro" id="IPR000525">
    <property type="entry name" value="Initiator_Rep_WH1"/>
</dbReference>
<evidence type="ECO:0000256" key="1">
    <source>
        <dbReference type="SAM" id="MobiDB-lite"/>
    </source>
</evidence>
<dbReference type="Pfam" id="PF01051">
    <property type="entry name" value="Rep3_N"/>
    <property type="match status" value="1"/>
</dbReference>
<feature type="compositionally biased region" description="Basic and acidic residues" evidence="1">
    <location>
        <begin position="97"/>
        <end position="116"/>
    </location>
</feature>
<evidence type="ECO:0000313" key="3">
    <source>
        <dbReference type="EMBL" id="KAF0332767.1"/>
    </source>
</evidence>
<evidence type="ECO:0000259" key="2">
    <source>
        <dbReference type="Pfam" id="PF01051"/>
    </source>
</evidence>
<feature type="domain" description="Initiator Rep protein WH1" evidence="2">
    <location>
        <begin position="19"/>
        <end position="100"/>
    </location>
</feature>
<dbReference type="Gene3D" id="1.10.10.10">
    <property type="entry name" value="Winged helix-like DNA-binding domain superfamily/Winged helix DNA-binding domain"/>
    <property type="match status" value="1"/>
</dbReference>
<proteinExistence type="predicted"/>
<dbReference type="EMBL" id="WTPW01006223">
    <property type="protein sequence ID" value="KAF0332767.1"/>
    <property type="molecule type" value="Genomic_DNA"/>
</dbReference>
<accession>A0A8H3ZXZ4</accession>
<reference evidence="3 4" key="1">
    <citation type="journal article" date="2019" name="Environ. Microbiol.">
        <title>At the nexus of three kingdoms: the genome of the mycorrhizal fungus Gigaspora margarita provides insights into plant, endobacterial and fungal interactions.</title>
        <authorList>
            <person name="Venice F."/>
            <person name="Ghignone S."/>
            <person name="Salvioli di Fossalunga A."/>
            <person name="Amselem J."/>
            <person name="Novero M."/>
            <person name="Xianan X."/>
            <person name="Sedzielewska Toro K."/>
            <person name="Morin E."/>
            <person name="Lipzen A."/>
            <person name="Grigoriev I.V."/>
            <person name="Henrissat B."/>
            <person name="Martin F.M."/>
            <person name="Bonfante P."/>
        </authorList>
    </citation>
    <scope>NUCLEOTIDE SEQUENCE [LARGE SCALE GENOMIC DNA]</scope>
    <source>
        <strain evidence="3 4">BEG34</strain>
    </source>
</reference>
<feature type="region of interest" description="Disordered" evidence="1">
    <location>
        <begin position="97"/>
        <end position="120"/>
    </location>
</feature>
<keyword evidence="4" id="KW-1185">Reference proteome</keyword>
<comment type="caution">
    <text evidence="3">The sequence shown here is derived from an EMBL/GenBank/DDBJ whole genome shotgun (WGS) entry which is preliminary data.</text>
</comment>
<dbReference type="AlphaFoldDB" id="A0A8H3ZXZ4"/>
<dbReference type="GO" id="GO:0003887">
    <property type="term" value="F:DNA-directed DNA polymerase activity"/>
    <property type="evidence" value="ECO:0007669"/>
    <property type="project" value="InterPro"/>
</dbReference>
<dbReference type="GO" id="GO:0006270">
    <property type="term" value="P:DNA replication initiation"/>
    <property type="evidence" value="ECO:0007669"/>
    <property type="project" value="InterPro"/>
</dbReference>
<dbReference type="InterPro" id="IPR036390">
    <property type="entry name" value="WH_DNA-bd_sf"/>
</dbReference>
<dbReference type="SUPFAM" id="SSF46785">
    <property type="entry name" value="Winged helix' DNA-binding domain"/>
    <property type="match status" value="1"/>
</dbReference>
<protein>
    <submittedName>
        <fullName evidence="3">RepB family plasmid replication initiator protein</fullName>
    </submittedName>
</protein>
<organism evidence="3 4">
    <name type="scientific">Gigaspora margarita</name>
    <dbReference type="NCBI Taxonomy" id="4874"/>
    <lineage>
        <taxon>Eukaryota</taxon>
        <taxon>Fungi</taxon>
        <taxon>Fungi incertae sedis</taxon>
        <taxon>Mucoromycota</taxon>
        <taxon>Glomeromycotina</taxon>
        <taxon>Glomeromycetes</taxon>
        <taxon>Diversisporales</taxon>
        <taxon>Gigasporaceae</taxon>
        <taxon>Gigaspora</taxon>
    </lineage>
</organism>
<sequence>MHAKALSENENRHLAERHVTLRNDLVAASHGLKTLTEQRIVKSCAAKLDSVRIDQGRYKIKLTATEYAETFNLDPTTAYEQLKSVSTTLLDRMIRREEQTKRGFRPRGDTLPRDATRQPYDLPVETGGGLALDLFVAFARNAYAIQGHRMASDRRRRFRQGNGRTR</sequence>
<evidence type="ECO:0000313" key="4">
    <source>
        <dbReference type="Proteomes" id="UP000439903"/>
    </source>
</evidence>
<gene>
    <name evidence="3" type="ORF">F8M41_021413</name>
</gene>